<evidence type="ECO:0000256" key="3">
    <source>
        <dbReference type="ARBA" id="ARBA00022538"/>
    </source>
</evidence>
<dbReference type="FunFam" id="3.40.50.720:FF:000042">
    <property type="entry name" value="Trk system potassium transporter TrkA"/>
    <property type="match status" value="1"/>
</dbReference>
<dbReference type="EMBL" id="FOHK01000011">
    <property type="protein sequence ID" value="SET68942.1"/>
    <property type="molecule type" value="Genomic_DNA"/>
</dbReference>
<dbReference type="InterPro" id="IPR006036">
    <property type="entry name" value="K_uptake_TrkA"/>
</dbReference>
<keyword evidence="2" id="KW-0813">Transport</keyword>
<dbReference type="GO" id="GO:0005886">
    <property type="term" value="C:plasma membrane"/>
    <property type="evidence" value="ECO:0007669"/>
    <property type="project" value="InterPro"/>
</dbReference>
<evidence type="ECO:0000256" key="7">
    <source>
        <dbReference type="ARBA" id="ARBA00023065"/>
    </source>
</evidence>
<dbReference type="PROSITE" id="PS51202">
    <property type="entry name" value="RCK_C"/>
    <property type="match status" value="2"/>
</dbReference>
<evidence type="ECO:0000256" key="1">
    <source>
        <dbReference type="ARBA" id="ARBA00017378"/>
    </source>
</evidence>
<dbReference type="PROSITE" id="PS51201">
    <property type="entry name" value="RCK_N"/>
    <property type="match status" value="2"/>
</dbReference>
<dbReference type="Proteomes" id="UP000199308">
    <property type="component" value="Unassembled WGS sequence"/>
</dbReference>
<dbReference type="NCBIfam" id="NF007039">
    <property type="entry name" value="PRK09496.3-2"/>
    <property type="match status" value="1"/>
</dbReference>
<dbReference type="PANTHER" id="PTHR43833">
    <property type="entry name" value="POTASSIUM CHANNEL PROTEIN 2-RELATED-RELATED"/>
    <property type="match status" value="1"/>
</dbReference>
<dbReference type="FunFam" id="3.40.50.720:FF:000027">
    <property type="entry name" value="Trk system potassium transporter TrkA"/>
    <property type="match status" value="1"/>
</dbReference>
<dbReference type="AlphaFoldDB" id="A0A1I0GD60"/>
<evidence type="ECO:0000256" key="2">
    <source>
        <dbReference type="ARBA" id="ARBA00022448"/>
    </source>
</evidence>
<keyword evidence="5" id="KW-0630">Potassium</keyword>
<evidence type="ECO:0000256" key="5">
    <source>
        <dbReference type="ARBA" id="ARBA00022958"/>
    </source>
</evidence>
<evidence type="ECO:0000256" key="6">
    <source>
        <dbReference type="ARBA" id="ARBA00023027"/>
    </source>
</evidence>
<dbReference type="NCBIfam" id="NF007030">
    <property type="entry name" value="PRK09496.1-1"/>
    <property type="match status" value="1"/>
</dbReference>
<dbReference type="PRINTS" id="PR00335">
    <property type="entry name" value="KUPTAKETRKA"/>
</dbReference>
<keyword evidence="4" id="KW-0677">Repeat</keyword>
<protein>
    <recommendedName>
        <fullName evidence="1">Trk system potassium uptake protein TrkA</fullName>
    </recommendedName>
</protein>
<dbReference type="STRING" id="349064.SAMN05660429_02422"/>
<dbReference type="SUPFAM" id="SSF116726">
    <property type="entry name" value="TrkA C-terminal domain-like"/>
    <property type="match status" value="2"/>
</dbReference>
<dbReference type="RefSeq" id="WP_093330796.1">
    <property type="nucleotide sequence ID" value="NZ_AP027363.1"/>
</dbReference>
<dbReference type="InterPro" id="IPR050721">
    <property type="entry name" value="Trk_Ktr_HKT_K-transport"/>
</dbReference>
<dbReference type="OrthoDB" id="9775180at2"/>
<evidence type="ECO:0000259" key="9">
    <source>
        <dbReference type="PROSITE" id="PS51202"/>
    </source>
</evidence>
<evidence type="ECO:0000259" key="8">
    <source>
        <dbReference type="PROSITE" id="PS51201"/>
    </source>
</evidence>
<dbReference type="GO" id="GO:0015079">
    <property type="term" value="F:potassium ion transmembrane transporter activity"/>
    <property type="evidence" value="ECO:0007669"/>
    <property type="project" value="InterPro"/>
</dbReference>
<dbReference type="SUPFAM" id="SSF51735">
    <property type="entry name" value="NAD(P)-binding Rossmann-fold domains"/>
    <property type="match status" value="2"/>
</dbReference>
<name>A0A1I0GD60_THASX</name>
<feature type="domain" description="RCK N-terminal" evidence="8">
    <location>
        <begin position="232"/>
        <end position="348"/>
    </location>
</feature>
<keyword evidence="6" id="KW-0520">NAD</keyword>
<feature type="domain" description="RCK C-terminal" evidence="9">
    <location>
        <begin position="143"/>
        <end position="227"/>
    </location>
</feature>
<dbReference type="InterPro" id="IPR036721">
    <property type="entry name" value="RCK_C_sf"/>
</dbReference>
<keyword evidence="7" id="KW-0406">Ion transport</keyword>
<dbReference type="InterPro" id="IPR036291">
    <property type="entry name" value="NAD(P)-bd_dom_sf"/>
</dbReference>
<proteinExistence type="predicted"/>
<dbReference type="PANTHER" id="PTHR43833:SF5">
    <property type="entry name" value="TRK SYSTEM POTASSIUM UPTAKE PROTEIN TRKA"/>
    <property type="match status" value="1"/>
</dbReference>
<keyword evidence="3" id="KW-0633">Potassium transport</keyword>
<sequence>MKIIIIGAGQVGGTLAENLVGERNEITLIDIDGDRLRELQDKMDLQVVTGQGFHPDVLEKAGAEDADMIIAVTSDDATNMVACQVCYSLFLTTTKIARIRSEQVLVKRDELFHNKHLPVDHVIAPEQLVTSDIARLISYPGALQVLDFAGGKVSLVAVKAYYGGLLVGHALSALKEHIPNVDTRVAAIYRNGKPIRPLGTTVIEADDEVFFIAASKHIRAVMNELQKLEPAYSRIMIAGGGNIGAGLARILEKNHQVKLIERNPERAKKLANELESTIVFSGDSSDHELLQEEHIDQFDVFIAVTNDDEANIMSSLLAKQLGVRKTMVLIQRNAYIDLVHGSNIDIAISPQHATISALLTHVRKGAIDNVYSLRGGAAEAIEIVAKGDEKSSKVVGRTVKSLKLPPGTTIGAIVRGDEVVIAHSNTLIHEEDHVILFLVNKKYISDVEKLFQVSAISYF</sequence>
<keyword evidence="11" id="KW-1185">Reference proteome</keyword>
<feature type="domain" description="RCK N-terminal" evidence="8">
    <location>
        <begin position="1"/>
        <end position="123"/>
    </location>
</feature>
<dbReference type="Pfam" id="PF02254">
    <property type="entry name" value="TrkA_N"/>
    <property type="match status" value="2"/>
</dbReference>
<dbReference type="Gene3D" id="3.40.50.720">
    <property type="entry name" value="NAD(P)-binding Rossmann-like Domain"/>
    <property type="match status" value="2"/>
</dbReference>
<dbReference type="InterPro" id="IPR003148">
    <property type="entry name" value="RCK_N"/>
</dbReference>
<dbReference type="NCBIfam" id="NF007031">
    <property type="entry name" value="PRK09496.1-2"/>
    <property type="match status" value="1"/>
</dbReference>
<dbReference type="Gene3D" id="3.30.70.1450">
    <property type="entry name" value="Regulator of K+ conductance, C-terminal domain"/>
    <property type="match status" value="2"/>
</dbReference>
<evidence type="ECO:0000313" key="10">
    <source>
        <dbReference type="EMBL" id="SET68942.1"/>
    </source>
</evidence>
<dbReference type="FunFam" id="3.30.70.1450:FF:000001">
    <property type="entry name" value="Trk system potassium transporter TrkA"/>
    <property type="match status" value="1"/>
</dbReference>
<accession>A0A1I0GD60</accession>
<dbReference type="Pfam" id="PF02080">
    <property type="entry name" value="TrkA_C"/>
    <property type="match status" value="2"/>
</dbReference>
<dbReference type="InterPro" id="IPR006037">
    <property type="entry name" value="RCK_C"/>
</dbReference>
<organism evidence="10 11">
    <name type="scientific">Thalassotalea agarivorans</name>
    <name type="common">Thalassomonas agarivorans</name>
    <dbReference type="NCBI Taxonomy" id="349064"/>
    <lineage>
        <taxon>Bacteria</taxon>
        <taxon>Pseudomonadati</taxon>
        <taxon>Pseudomonadota</taxon>
        <taxon>Gammaproteobacteria</taxon>
        <taxon>Alteromonadales</taxon>
        <taxon>Colwelliaceae</taxon>
        <taxon>Thalassotalea</taxon>
    </lineage>
</organism>
<gene>
    <name evidence="10" type="ORF">SAMN05660429_02422</name>
</gene>
<evidence type="ECO:0000256" key="4">
    <source>
        <dbReference type="ARBA" id="ARBA00022737"/>
    </source>
</evidence>
<feature type="domain" description="RCK C-terminal" evidence="9">
    <location>
        <begin position="368"/>
        <end position="453"/>
    </location>
</feature>
<dbReference type="NCBIfam" id="NF007032">
    <property type="entry name" value="PRK09496.1-4"/>
    <property type="match status" value="1"/>
</dbReference>
<evidence type="ECO:0000313" key="11">
    <source>
        <dbReference type="Proteomes" id="UP000199308"/>
    </source>
</evidence>
<reference evidence="10 11" key="1">
    <citation type="submission" date="2016-10" db="EMBL/GenBank/DDBJ databases">
        <authorList>
            <person name="de Groot N.N."/>
        </authorList>
    </citation>
    <scope>NUCLEOTIDE SEQUENCE [LARGE SCALE GENOMIC DNA]</scope>
    <source>
        <strain evidence="10 11">DSM 19706</strain>
    </source>
</reference>